<feature type="compositionally biased region" description="Low complexity" evidence="2">
    <location>
        <begin position="106"/>
        <end position="136"/>
    </location>
</feature>
<proteinExistence type="predicted"/>
<feature type="compositionally biased region" description="Low complexity" evidence="2">
    <location>
        <begin position="638"/>
        <end position="650"/>
    </location>
</feature>
<dbReference type="Proteomes" id="UP000276215">
    <property type="component" value="Unassembled WGS sequence"/>
</dbReference>
<dbReference type="STRING" id="1336337.A0A3N4JL33"/>
<gene>
    <name evidence="4" type="ORF">L873DRAFT_1685803</name>
</gene>
<dbReference type="SUPFAM" id="SSF52954">
    <property type="entry name" value="Class II aaRS ABD-related"/>
    <property type="match status" value="1"/>
</dbReference>
<feature type="compositionally biased region" description="Low complexity" evidence="2">
    <location>
        <begin position="719"/>
        <end position="732"/>
    </location>
</feature>
<dbReference type="CDD" id="cd12342">
    <property type="entry name" value="RRM_Nab3p"/>
    <property type="match status" value="1"/>
</dbReference>
<organism evidence="4 5">
    <name type="scientific">Choiromyces venosus 120613-1</name>
    <dbReference type="NCBI Taxonomy" id="1336337"/>
    <lineage>
        <taxon>Eukaryota</taxon>
        <taxon>Fungi</taxon>
        <taxon>Dikarya</taxon>
        <taxon>Ascomycota</taxon>
        <taxon>Pezizomycotina</taxon>
        <taxon>Pezizomycetes</taxon>
        <taxon>Pezizales</taxon>
        <taxon>Tuberaceae</taxon>
        <taxon>Choiromyces</taxon>
    </lineage>
</organism>
<feature type="compositionally biased region" description="Low complexity" evidence="2">
    <location>
        <begin position="173"/>
        <end position="212"/>
    </location>
</feature>
<feature type="region of interest" description="Disordered" evidence="2">
    <location>
        <begin position="712"/>
        <end position="738"/>
    </location>
</feature>
<dbReference type="InterPro" id="IPR052600">
    <property type="entry name" value="Nuc_rcpt_coact/corep"/>
</dbReference>
<dbReference type="PROSITE" id="PS50102">
    <property type="entry name" value="RRM"/>
    <property type="match status" value="1"/>
</dbReference>
<dbReference type="InterPro" id="IPR034167">
    <property type="entry name" value="Nab3_RRM"/>
</dbReference>
<dbReference type="OrthoDB" id="10044938at2759"/>
<feature type="compositionally biased region" description="Polar residues" evidence="2">
    <location>
        <begin position="163"/>
        <end position="172"/>
    </location>
</feature>
<dbReference type="SMART" id="SM00360">
    <property type="entry name" value="RRM"/>
    <property type="match status" value="1"/>
</dbReference>
<dbReference type="AlphaFoldDB" id="A0A3N4JL33"/>
<feature type="compositionally biased region" description="Polar residues" evidence="2">
    <location>
        <begin position="1"/>
        <end position="25"/>
    </location>
</feature>
<dbReference type="SUPFAM" id="SSF54928">
    <property type="entry name" value="RNA-binding domain, RBD"/>
    <property type="match status" value="1"/>
</dbReference>
<evidence type="ECO:0000256" key="1">
    <source>
        <dbReference type="PROSITE-ProRule" id="PRU00176"/>
    </source>
</evidence>
<feature type="region of interest" description="Disordered" evidence="2">
    <location>
        <begin position="638"/>
        <end position="659"/>
    </location>
</feature>
<feature type="compositionally biased region" description="Polar residues" evidence="2">
    <location>
        <begin position="377"/>
        <end position="390"/>
    </location>
</feature>
<dbReference type="PANTHER" id="PTHR23295">
    <property type="entry name" value="NUCLEAR RECEPTOR COACTIVATOR 5-RELATED"/>
    <property type="match status" value="1"/>
</dbReference>
<feature type="region of interest" description="Disordered" evidence="2">
    <location>
        <begin position="1"/>
        <end position="42"/>
    </location>
</feature>
<feature type="compositionally biased region" description="Basic and acidic residues" evidence="2">
    <location>
        <begin position="416"/>
        <end position="438"/>
    </location>
</feature>
<dbReference type="InterPro" id="IPR000504">
    <property type="entry name" value="RRM_dom"/>
</dbReference>
<evidence type="ECO:0000259" key="3">
    <source>
        <dbReference type="PROSITE" id="PS50102"/>
    </source>
</evidence>
<dbReference type="Gene3D" id="3.30.70.330">
    <property type="match status" value="1"/>
</dbReference>
<accession>A0A3N4JL33</accession>
<keyword evidence="1" id="KW-0694">RNA-binding</keyword>
<feature type="region of interest" description="Disordered" evidence="2">
    <location>
        <begin position="362"/>
        <end position="488"/>
    </location>
</feature>
<protein>
    <recommendedName>
        <fullName evidence="3">RRM domain-containing protein</fullName>
    </recommendedName>
</protein>
<dbReference type="Gene3D" id="3.40.50.800">
    <property type="entry name" value="Anticodon-binding domain"/>
    <property type="match status" value="1"/>
</dbReference>
<feature type="domain" description="RRM" evidence="3">
    <location>
        <begin position="306"/>
        <end position="377"/>
    </location>
</feature>
<evidence type="ECO:0000313" key="5">
    <source>
        <dbReference type="Proteomes" id="UP000276215"/>
    </source>
</evidence>
<dbReference type="InterPro" id="IPR036621">
    <property type="entry name" value="Anticodon-bd_dom_sf"/>
</dbReference>
<name>A0A3N4JL33_9PEZI</name>
<keyword evidence="5" id="KW-1185">Reference proteome</keyword>
<feature type="compositionally biased region" description="Polar residues" evidence="2">
    <location>
        <begin position="249"/>
        <end position="263"/>
    </location>
</feature>
<dbReference type="InterPro" id="IPR035979">
    <property type="entry name" value="RBD_domain_sf"/>
</dbReference>
<dbReference type="GO" id="GO:0003723">
    <property type="term" value="F:RNA binding"/>
    <property type="evidence" value="ECO:0007669"/>
    <property type="project" value="UniProtKB-UniRule"/>
</dbReference>
<evidence type="ECO:0000256" key="2">
    <source>
        <dbReference type="SAM" id="MobiDB-lite"/>
    </source>
</evidence>
<dbReference type="EMBL" id="ML120392">
    <property type="protein sequence ID" value="RPA98959.1"/>
    <property type="molecule type" value="Genomic_DNA"/>
</dbReference>
<dbReference type="InterPro" id="IPR012677">
    <property type="entry name" value="Nucleotide-bd_a/b_plait_sf"/>
</dbReference>
<evidence type="ECO:0000313" key="4">
    <source>
        <dbReference type="EMBL" id="RPA98959.1"/>
    </source>
</evidence>
<feature type="region of interest" description="Disordered" evidence="2">
    <location>
        <begin position="163"/>
        <end position="281"/>
    </location>
</feature>
<dbReference type="PANTHER" id="PTHR23295:SF6">
    <property type="entry name" value="NEOSIN, ISOFORM A"/>
    <property type="match status" value="1"/>
</dbReference>
<reference evidence="4 5" key="1">
    <citation type="journal article" date="2018" name="Nat. Ecol. Evol.">
        <title>Pezizomycetes genomes reveal the molecular basis of ectomycorrhizal truffle lifestyle.</title>
        <authorList>
            <person name="Murat C."/>
            <person name="Payen T."/>
            <person name="Noel B."/>
            <person name="Kuo A."/>
            <person name="Morin E."/>
            <person name="Chen J."/>
            <person name="Kohler A."/>
            <person name="Krizsan K."/>
            <person name="Balestrini R."/>
            <person name="Da Silva C."/>
            <person name="Montanini B."/>
            <person name="Hainaut M."/>
            <person name="Levati E."/>
            <person name="Barry K.W."/>
            <person name="Belfiori B."/>
            <person name="Cichocki N."/>
            <person name="Clum A."/>
            <person name="Dockter R.B."/>
            <person name="Fauchery L."/>
            <person name="Guy J."/>
            <person name="Iotti M."/>
            <person name="Le Tacon F."/>
            <person name="Lindquist E.A."/>
            <person name="Lipzen A."/>
            <person name="Malagnac F."/>
            <person name="Mello A."/>
            <person name="Molinier V."/>
            <person name="Miyauchi S."/>
            <person name="Poulain J."/>
            <person name="Riccioni C."/>
            <person name="Rubini A."/>
            <person name="Sitrit Y."/>
            <person name="Splivallo R."/>
            <person name="Traeger S."/>
            <person name="Wang M."/>
            <person name="Zifcakova L."/>
            <person name="Wipf D."/>
            <person name="Zambonelli A."/>
            <person name="Paolocci F."/>
            <person name="Nowrousian M."/>
            <person name="Ottonello S."/>
            <person name="Baldrian P."/>
            <person name="Spatafora J.W."/>
            <person name="Henrissat B."/>
            <person name="Nagy L.G."/>
            <person name="Aury J.M."/>
            <person name="Wincker P."/>
            <person name="Grigoriev I.V."/>
            <person name="Bonfante P."/>
            <person name="Martin F.M."/>
        </authorList>
    </citation>
    <scope>NUCLEOTIDE SEQUENCE [LARGE SCALE GENOMIC DNA]</scope>
    <source>
        <strain evidence="4 5">120613-1</strain>
    </source>
</reference>
<feature type="region of interest" description="Disordered" evidence="2">
    <location>
        <begin position="96"/>
        <end position="144"/>
    </location>
</feature>
<dbReference type="Pfam" id="PF00076">
    <property type="entry name" value="RRM_1"/>
    <property type="match status" value="1"/>
</dbReference>
<sequence>MNKQDTQTSENQADSATITQTNTDSPVDRIEQSAMLSPISPHPVHVAETVSIPVLNNQMDYALDTPEVHVSAPETSNTSSVELDYDPETAAAATTTFVQQPKLQQATSSASTSEATNDSSASSSSSPPSVIKAPAPTEIVQNNRSVPTDVDLQALLTSLSPTVPQHPVSLQGTQTPPAAPTAQTPPSQTRSASLPQPPAVVQVAQSQVHAQPTHPLPAPPATFAGSSNTGAVHTSHPAGYPASLPLPPNFNQHRQSAIPSSPTETDDNEEESRPFTADEEDEYERFLTDERDYVTQGQWDRFPAGSRLFIGNLPTEKVTKRDLFRIFHRHGRLAQVSIKQAYGFVQFLDISSCAAALRHEQGSTVRGRKMHLEVSKPQRNTRPAPSAESQRGSRRSRSPDYGRPVSPRGRGNFRGGRGDFNDRSFRRDTRDRDYEYNRRPSPPRHRVRDDWRPNLRSRSRSPPPRYRGRSRSPLGDTLPPRREPKDVPDVQAIVTDELDRNFIWWVEKAFRVRNLTYDLLYLHPRMPLDPVIKQQILEGVQAIVFLDSQKQRDSNISLQVFNRHGSAEADFDRYDNIEPEVGAELVIRAKQAIAQPQVSTMPYAYMSQQPYAQLGNLLGSMDPGTLNRLLTSLQVQTQQQGLQQNPMGQQRHQPPQQLPSMAPDLAALLAQASSNLGQVTAGQQYSAPPQLGVNTGYGSNAQVGLAALMAGQTHSPVRASHPPAAHHQASQQQPPPGQMQNIMETLAKWKQG</sequence>
<feature type="compositionally biased region" description="Basic and acidic residues" evidence="2">
    <location>
        <begin position="479"/>
        <end position="488"/>
    </location>
</feature>